<keyword evidence="3" id="KW-1185">Reference proteome</keyword>
<protein>
    <submittedName>
        <fullName evidence="2">Uncharacterized protein</fullName>
    </submittedName>
</protein>
<dbReference type="OrthoDB" id="8757534at2"/>
<reference evidence="2 3" key="1">
    <citation type="submission" date="2018-03" db="EMBL/GenBank/DDBJ databases">
        <title>Massilia armeniaca sp. nov., isolated from desert soil.</title>
        <authorList>
            <person name="Huang H."/>
            <person name="Ren M."/>
        </authorList>
    </citation>
    <scope>NUCLEOTIDE SEQUENCE [LARGE SCALE GENOMIC DNA]</scope>
    <source>
        <strain evidence="2 3">ZMN-3</strain>
    </source>
</reference>
<proteinExistence type="predicted"/>
<organism evidence="2 3">
    <name type="scientific">Pseudoduganella armeniaca</name>
    <dbReference type="NCBI Taxonomy" id="2072590"/>
    <lineage>
        <taxon>Bacteria</taxon>
        <taxon>Pseudomonadati</taxon>
        <taxon>Pseudomonadota</taxon>
        <taxon>Betaproteobacteria</taxon>
        <taxon>Burkholderiales</taxon>
        <taxon>Oxalobacteraceae</taxon>
        <taxon>Telluria group</taxon>
        <taxon>Pseudoduganella</taxon>
    </lineage>
</organism>
<accession>A0A2R4CCL3</accession>
<sequence length="112" mass="12279">MHSTQLEKLEQGLREVLRLLERDESGGAALPAEHPAVEAADACELMLPQPLTATTLAQAARHKIDNVQVLLARAREHEKLPPEAQLAADEGYLVGEEDIATQRDDSSMPRPH</sequence>
<name>A0A2R4CCL3_9BURK</name>
<feature type="compositionally biased region" description="Basic and acidic residues" evidence="1">
    <location>
        <begin position="100"/>
        <end position="112"/>
    </location>
</feature>
<dbReference type="RefSeq" id="WP_107142577.1">
    <property type="nucleotide sequence ID" value="NZ_CP028324.1"/>
</dbReference>
<dbReference type="KEGG" id="masz:C9I28_17455"/>
<evidence type="ECO:0000313" key="3">
    <source>
        <dbReference type="Proteomes" id="UP000240505"/>
    </source>
</evidence>
<dbReference type="EMBL" id="CP028324">
    <property type="protein sequence ID" value="AVR97228.1"/>
    <property type="molecule type" value="Genomic_DNA"/>
</dbReference>
<dbReference type="Proteomes" id="UP000240505">
    <property type="component" value="Chromosome"/>
</dbReference>
<evidence type="ECO:0000313" key="2">
    <source>
        <dbReference type="EMBL" id="AVR97228.1"/>
    </source>
</evidence>
<gene>
    <name evidence="2" type="ORF">C9I28_17455</name>
</gene>
<feature type="region of interest" description="Disordered" evidence="1">
    <location>
        <begin position="80"/>
        <end position="112"/>
    </location>
</feature>
<evidence type="ECO:0000256" key="1">
    <source>
        <dbReference type="SAM" id="MobiDB-lite"/>
    </source>
</evidence>
<dbReference type="AlphaFoldDB" id="A0A2R4CCL3"/>